<keyword evidence="2" id="KW-1185">Reference proteome</keyword>
<proteinExistence type="predicted"/>
<comment type="caution">
    <text evidence="1">The sequence shown here is derived from an EMBL/GenBank/DDBJ whole genome shotgun (WGS) entry which is preliminary data.</text>
</comment>
<organism evidence="1 2">
    <name type="scientific">Apatococcus fuscideae</name>
    <dbReference type="NCBI Taxonomy" id="2026836"/>
    <lineage>
        <taxon>Eukaryota</taxon>
        <taxon>Viridiplantae</taxon>
        <taxon>Chlorophyta</taxon>
        <taxon>core chlorophytes</taxon>
        <taxon>Trebouxiophyceae</taxon>
        <taxon>Chlorellales</taxon>
        <taxon>Chlorellaceae</taxon>
        <taxon>Apatococcus</taxon>
    </lineage>
</organism>
<dbReference type="Proteomes" id="UP001485043">
    <property type="component" value="Unassembled WGS sequence"/>
</dbReference>
<dbReference type="SUPFAM" id="SSF50978">
    <property type="entry name" value="WD40 repeat-like"/>
    <property type="match status" value="1"/>
</dbReference>
<evidence type="ECO:0000313" key="1">
    <source>
        <dbReference type="EMBL" id="KAK9858455.1"/>
    </source>
</evidence>
<protein>
    <submittedName>
        <fullName evidence="1">Uncharacterized protein</fullName>
    </submittedName>
</protein>
<dbReference type="InterPro" id="IPR015943">
    <property type="entry name" value="WD40/YVTN_repeat-like_dom_sf"/>
</dbReference>
<accession>A0AAW1SV65</accession>
<dbReference type="Gene3D" id="2.130.10.10">
    <property type="entry name" value="YVTN repeat-like/Quinoprotein amine dehydrogenase"/>
    <property type="match status" value="1"/>
</dbReference>
<name>A0AAW1SV65_9CHLO</name>
<evidence type="ECO:0000313" key="2">
    <source>
        <dbReference type="Proteomes" id="UP001485043"/>
    </source>
</evidence>
<reference evidence="1 2" key="1">
    <citation type="journal article" date="2024" name="Nat. Commun.">
        <title>Phylogenomics reveals the evolutionary origins of lichenization in chlorophyte algae.</title>
        <authorList>
            <person name="Puginier C."/>
            <person name="Libourel C."/>
            <person name="Otte J."/>
            <person name="Skaloud P."/>
            <person name="Haon M."/>
            <person name="Grisel S."/>
            <person name="Petersen M."/>
            <person name="Berrin J.G."/>
            <person name="Delaux P.M."/>
            <person name="Dal Grande F."/>
            <person name="Keller J."/>
        </authorList>
    </citation>
    <scope>NUCLEOTIDE SEQUENCE [LARGE SCALE GENOMIC DNA]</scope>
    <source>
        <strain evidence="1 2">SAG 2523</strain>
    </source>
</reference>
<dbReference type="AlphaFoldDB" id="A0AAW1SV65"/>
<sequence length="157" mass="16721">MLAAASTSGLVQLYDLRQCTHSRLVGLPQAPSEVPGHGLIHGELKYVDLRKLGGEADPRGGNMGVWQRVEAHSKGSMTALAAHPQRPPSGPPVVKVWNSRGEQQGKQLRAHTSLLDAGRIGPVAALAFHPYKLQLASGGRDHVAVLIQLEAVSHSLQ</sequence>
<dbReference type="InterPro" id="IPR036322">
    <property type="entry name" value="WD40_repeat_dom_sf"/>
</dbReference>
<gene>
    <name evidence="1" type="ORF">WJX84_011216</name>
</gene>
<dbReference type="EMBL" id="JALJOV010000921">
    <property type="protein sequence ID" value="KAK9858455.1"/>
    <property type="molecule type" value="Genomic_DNA"/>
</dbReference>